<proteinExistence type="predicted"/>
<gene>
    <name evidence="3" type="ORF">FPZ42_15380</name>
</gene>
<keyword evidence="1" id="KW-0732">Signal</keyword>
<evidence type="ECO:0000313" key="3">
    <source>
        <dbReference type="EMBL" id="TWR24482.1"/>
    </source>
</evidence>
<keyword evidence="4" id="KW-1185">Reference proteome</keyword>
<dbReference type="InterPro" id="IPR000073">
    <property type="entry name" value="AB_hydrolase_1"/>
</dbReference>
<protein>
    <submittedName>
        <fullName evidence="3">Alpha/beta hydrolase</fullName>
    </submittedName>
</protein>
<dbReference type="Proteomes" id="UP000318010">
    <property type="component" value="Unassembled WGS sequence"/>
</dbReference>
<dbReference type="Gene3D" id="3.40.50.1820">
    <property type="entry name" value="alpha/beta hydrolase"/>
    <property type="match status" value="1"/>
</dbReference>
<comment type="caution">
    <text evidence="3">The sequence shown here is derived from an EMBL/GenBank/DDBJ whole genome shotgun (WGS) entry which is preliminary data.</text>
</comment>
<reference evidence="3 4" key="1">
    <citation type="submission" date="2019-07" db="EMBL/GenBank/DDBJ databases">
        <authorList>
            <person name="Kim J."/>
        </authorList>
    </citation>
    <scope>NUCLEOTIDE SEQUENCE [LARGE SCALE GENOMIC DNA]</scope>
    <source>
        <strain evidence="3 4">MJ1a</strain>
    </source>
</reference>
<name>A0A563U0E9_9SPHI</name>
<evidence type="ECO:0000259" key="2">
    <source>
        <dbReference type="Pfam" id="PF00561"/>
    </source>
</evidence>
<dbReference type="SUPFAM" id="SSF53474">
    <property type="entry name" value="alpha/beta-Hydrolases"/>
    <property type="match status" value="1"/>
</dbReference>
<evidence type="ECO:0000256" key="1">
    <source>
        <dbReference type="SAM" id="SignalP"/>
    </source>
</evidence>
<dbReference type="GO" id="GO:0016787">
    <property type="term" value="F:hydrolase activity"/>
    <property type="evidence" value="ECO:0007669"/>
    <property type="project" value="UniProtKB-KW"/>
</dbReference>
<sequence length="250" mass="27530">MKLKTILICIYAFVCAGFVKAQAQVLDTMVNTGTYSLHFHIIKGKGLPILFESGGCDGATVWDGITAMLHKDLNATLITYDRPGFGKSGLDTNKVGVINDIEGLEVGLKKLGFDKRLFMVTHSLGGSYTMVFSARHPGLIRGAIFIDTSTPCYVTPQKSQEVLTSYATKMDSFKRELPGVYYLLKSYAETGLRAAEAAPKAKMPITVIGSDVPPFNSSDNQAWKNCLRLFATERPNRKYILAKNTHRCVF</sequence>
<feature type="chain" id="PRO_5021933324" evidence="1">
    <location>
        <begin position="24"/>
        <end position="250"/>
    </location>
</feature>
<dbReference type="AlphaFoldDB" id="A0A563U0E9"/>
<dbReference type="RefSeq" id="WP_146272700.1">
    <property type="nucleotide sequence ID" value="NZ_VOEI01000006.1"/>
</dbReference>
<organism evidence="3 4">
    <name type="scientific">Mucilaginibacter achroorhodeus</name>
    <dbReference type="NCBI Taxonomy" id="2599294"/>
    <lineage>
        <taxon>Bacteria</taxon>
        <taxon>Pseudomonadati</taxon>
        <taxon>Bacteroidota</taxon>
        <taxon>Sphingobacteriia</taxon>
        <taxon>Sphingobacteriales</taxon>
        <taxon>Sphingobacteriaceae</taxon>
        <taxon>Mucilaginibacter</taxon>
    </lineage>
</organism>
<feature type="signal peptide" evidence="1">
    <location>
        <begin position="1"/>
        <end position="23"/>
    </location>
</feature>
<dbReference type="InterPro" id="IPR029058">
    <property type="entry name" value="AB_hydrolase_fold"/>
</dbReference>
<keyword evidence="3" id="KW-0378">Hydrolase</keyword>
<accession>A0A563U0E9</accession>
<dbReference type="Pfam" id="PF00561">
    <property type="entry name" value="Abhydrolase_1"/>
    <property type="match status" value="1"/>
</dbReference>
<dbReference type="OrthoDB" id="59888at2"/>
<evidence type="ECO:0000313" key="4">
    <source>
        <dbReference type="Proteomes" id="UP000318010"/>
    </source>
</evidence>
<dbReference type="EMBL" id="VOEI01000006">
    <property type="protein sequence ID" value="TWR24482.1"/>
    <property type="molecule type" value="Genomic_DNA"/>
</dbReference>
<feature type="domain" description="AB hydrolase-1" evidence="2">
    <location>
        <begin position="48"/>
        <end position="175"/>
    </location>
</feature>